<dbReference type="Proteomes" id="UP000237673">
    <property type="component" value="Chromosome"/>
</dbReference>
<dbReference type="InterPro" id="IPR058522">
    <property type="entry name" value="DUF8209"/>
</dbReference>
<evidence type="ECO:0000313" key="2">
    <source>
        <dbReference type="Proteomes" id="UP000237673"/>
    </source>
</evidence>
<evidence type="ECO:0000313" key="1">
    <source>
        <dbReference type="EMBL" id="AUY25971.1"/>
    </source>
</evidence>
<keyword evidence="2" id="KW-1185">Reference proteome</keyword>
<name>A0ABM6S3I7_9GAMM</name>
<evidence type="ECO:0008006" key="3">
    <source>
        <dbReference type="Google" id="ProtNLM"/>
    </source>
</evidence>
<dbReference type="RefSeq" id="WP_084971668.1">
    <property type="nucleotide sequence ID" value="NZ_CAXOMJ010000007.1"/>
</dbReference>
<reference evidence="1 2" key="1">
    <citation type="submission" date="2018-01" db="EMBL/GenBank/DDBJ databases">
        <title>Complete and assembled Genome of Pantoea calida DSM22759T.</title>
        <authorList>
            <person name="Stevens M.J.A."/>
            <person name="Zurfluh K."/>
            <person name="Stephan R."/>
        </authorList>
    </citation>
    <scope>NUCLEOTIDE SEQUENCE [LARGE SCALE GENOMIC DNA]</scope>
    <source>
        <strain evidence="1 2">DSM 22759</strain>
    </source>
</reference>
<proteinExistence type="predicted"/>
<dbReference type="Pfam" id="PF26636">
    <property type="entry name" value="DUF8209"/>
    <property type="match status" value="1"/>
</dbReference>
<sequence length="149" mass="16965">MDTTEELHGTYFYGGLNNLSSGELFFWIFLDKVDEHFSGIKDITAVTCILLGQPVLKTRRKPGRTTKGTSLASKFSRRWLDIELPFRLPTFTNTSARLLKPMMVNNLGAFVGRTVPVVGWAIIAYDVSTIAYKTMTTYNYLARKEDKIW</sequence>
<dbReference type="EMBL" id="CP026378">
    <property type="protein sequence ID" value="AUY25971.1"/>
    <property type="molecule type" value="Genomic_DNA"/>
</dbReference>
<dbReference type="GeneID" id="84634246"/>
<organism evidence="1 2">
    <name type="scientific">Mixta calida</name>
    <dbReference type="NCBI Taxonomy" id="665913"/>
    <lineage>
        <taxon>Bacteria</taxon>
        <taxon>Pseudomonadati</taxon>
        <taxon>Pseudomonadota</taxon>
        <taxon>Gammaproteobacteria</taxon>
        <taxon>Enterobacterales</taxon>
        <taxon>Erwiniaceae</taxon>
        <taxon>Mixta</taxon>
    </lineage>
</organism>
<dbReference type="NCBIfam" id="NF045926">
    <property type="entry name" value="STM2901_fam"/>
    <property type="match status" value="1"/>
</dbReference>
<accession>A0ABM6S3I7</accession>
<dbReference type="InterPro" id="IPR058064">
    <property type="entry name" value="STM2901-like"/>
</dbReference>
<gene>
    <name evidence="1" type="ORF">C2E16_14340</name>
</gene>
<protein>
    <recommendedName>
        <fullName evidence="3">Phage membrane protein</fullName>
    </recommendedName>
</protein>